<comment type="caution">
    <text evidence="3">The sequence shown here is derived from an EMBL/GenBank/DDBJ whole genome shotgun (WGS) entry which is preliminary data.</text>
</comment>
<dbReference type="Pfam" id="PF04937">
    <property type="entry name" value="DUF659"/>
    <property type="match status" value="1"/>
</dbReference>
<dbReference type="Proteomes" id="UP000187406">
    <property type="component" value="Unassembled WGS sequence"/>
</dbReference>
<protein>
    <submittedName>
        <fullName evidence="3">DUF659 domain-containing protein</fullName>
    </submittedName>
</protein>
<dbReference type="InterPro" id="IPR012337">
    <property type="entry name" value="RNaseH-like_sf"/>
</dbReference>
<dbReference type="PANTHER" id="PTHR32166">
    <property type="entry name" value="OSJNBA0013A04.12 PROTEIN"/>
    <property type="match status" value="1"/>
</dbReference>
<proteinExistence type="predicted"/>
<dbReference type="STRING" id="3775.A0A1Q3AM93"/>
<dbReference type="PANTHER" id="PTHR32166:SF74">
    <property type="entry name" value="OS05G0256350 PROTEIN"/>
    <property type="match status" value="1"/>
</dbReference>
<evidence type="ECO:0000313" key="3">
    <source>
        <dbReference type="EMBL" id="GAV56877.1"/>
    </source>
</evidence>
<evidence type="ECO:0000313" key="4">
    <source>
        <dbReference type="Proteomes" id="UP000187406"/>
    </source>
</evidence>
<organism evidence="3 4">
    <name type="scientific">Cephalotus follicularis</name>
    <name type="common">Albany pitcher plant</name>
    <dbReference type="NCBI Taxonomy" id="3775"/>
    <lineage>
        <taxon>Eukaryota</taxon>
        <taxon>Viridiplantae</taxon>
        <taxon>Streptophyta</taxon>
        <taxon>Embryophyta</taxon>
        <taxon>Tracheophyta</taxon>
        <taxon>Spermatophyta</taxon>
        <taxon>Magnoliopsida</taxon>
        <taxon>eudicotyledons</taxon>
        <taxon>Gunneridae</taxon>
        <taxon>Pentapetalae</taxon>
        <taxon>rosids</taxon>
        <taxon>fabids</taxon>
        <taxon>Oxalidales</taxon>
        <taxon>Cephalotaceae</taxon>
        <taxon>Cephalotus</taxon>
    </lineage>
</organism>
<reference evidence="4" key="1">
    <citation type="submission" date="2016-04" db="EMBL/GenBank/DDBJ databases">
        <title>Cephalotus genome sequencing.</title>
        <authorList>
            <person name="Fukushima K."/>
            <person name="Hasebe M."/>
            <person name="Fang X."/>
        </authorList>
    </citation>
    <scope>NUCLEOTIDE SEQUENCE [LARGE SCALE GENOMIC DNA]</scope>
    <source>
        <strain evidence="4">cv. St1</strain>
    </source>
</reference>
<dbReference type="InParanoid" id="A0A1Q3AM93"/>
<dbReference type="SUPFAM" id="SSF53098">
    <property type="entry name" value="Ribonuclease H-like"/>
    <property type="match status" value="1"/>
</dbReference>
<feature type="region of interest" description="Disordered" evidence="1">
    <location>
        <begin position="79"/>
        <end position="101"/>
    </location>
</feature>
<name>A0A1Q3AM93_CEPFO</name>
<feature type="non-terminal residue" evidence="3">
    <location>
        <position position="478"/>
    </location>
</feature>
<sequence length="478" mass="55586">VTCNFCGQTKKGGICHMKQHFIGGYRNTSVCKKCPEHVKEEIREYMKRKKEVKKHTNILPALDDFENGDDDEEDIEEIDLQGKKKLRPQSGGGGSSAGKAMMAKKPARHIGPLDTYFIPNPEEVVKNRKGIKQKTIIAAYKHDAHKQELRETKSRQIARWMYAIKISFNDVKHDSFHAMIETMGLFGQGMKPPSYHEMRVTLLKKKLEHKKKLMDDHKEDWAKYGCSIMSNGWTDKKQRTLINFLVNCPRRTMFEMLDNFVQRIKPKNVVQVVTNRRLLESKYQHLYWTPYAAHCMHLMLEDIGKLNNNMRTLRRAITLNSYIYTRSGVLNMTRQFTGQRELLSLAKTRFATAFLTLASIHSRMNIRKMFTSKEWTKGKWAKEVLGKKVASIILMPCFWTSIMHCLKVASPLVYVLRLIDGKKRNMGFIYEAMDKAKEASKKALSGNEEKYKEVFTIIDQRLEVQLHRPSHAARYFLN</sequence>
<keyword evidence="4" id="KW-1185">Reference proteome</keyword>
<dbReference type="AlphaFoldDB" id="A0A1Q3AM93"/>
<dbReference type="InterPro" id="IPR007021">
    <property type="entry name" value="DUF659"/>
</dbReference>
<evidence type="ECO:0000259" key="2">
    <source>
        <dbReference type="Pfam" id="PF04937"/>
    </source>
</evidence>
<gene>
    <name evidence="3" type="ORF">CFOL_v3_00418</name>
</gene>
<feature type="non-terminal residue" evidence="3">
    <location>
        <position position="1"/>
    </location>
</feature>
<evidence type="ECO:0000256" key="1">
    <source>
        <dbReference type="SAM" id="MobiDB-lite"/>
    </source>
</evidence>
<accession>A0A1Q3AM93</accession>
<feature type="domain" description="DUF659" evidence="2">
    <location>
        <begin position="193"/>
        <end position="254"/>
    </location>
</feature>
<dbReference type="EMBL" id="BDDD01000008">
    <property type="protein sequence ID" value="GAV56877.1"/>
    <property type="molecule type" value="Genomic_DNA"/>
</dbReference>
<dbReference type="OrthoDB" id="1739700at2759"/>